<gene>
    <name evidence="1" type="ORF">FPZ24_07070</name>
</gene>
<evidence type="ECO:0008006" key="3">
    <source>
        <dbReference type="Google" id="ProtNLM"/>
    </source>
</evidence>
<name>A0A5B8LG61_9SPHN</name>
<dbReference type="AlphaFoldDB" id="A0A5B8LG61"/>
<protein>
    <recommendedName>
        <fullName evidence="3">HIRAN domain-containing protein</fullName>
    </recommendedName>
</protein>
<dbReference type="KEGG" id="spai:FPZ24_07070"/>
<proteinExistence type="predicted"/>
<dbReference type="Gene3D" id="3.30.70.2330">
    <property type="match status" value="1"/>
</dbReference>
<dbReference type="OrthoDB" id="7432909at2"/>
<accession>A0A5B8LG61</accession>
<dbReference type="RefSeq" id="WP_146570533.1">
    <property type="nucleotide sequence ID" value="NZ_CP042306.1"/>
</dbReference>
<organism evidence="1 2">
    <name type="scientific">Sphingomonas panacisoli</name>
    <dbReference type="NCBI Taxonomy" id="1813879"/>
    <lineage>
        <taxon>Bacteria</taxon>
        <taxon>Pseudomonadati</taxon>
        <taxon>Pseudomonadota</taxon>
        <taxon>Alphaproteobacteria</taxon>
        <taxon>Sphingomonadales</taxon>
        <taxon>Sphingomonadaceae</taxon>
        <taxon>Sphingomonas</taxon>
    </lineage>
</organism>
<keyword evidence="2" id="KW-1185">Reference proteome</keyword>
<dbReference type="Proteomes" id="UP000315673">
    <property type="component" value="Chromosome"/>
</dbReference>
<evidence type="ECO:0000313" key="1">
    <source>
        <dbReference type="EMBL" id="QDZ07268.1"/>
    </source>
</evidence>
<evidence type="ECO:0000313" key="2">
    <source>
        <dbReference type="Proteomes" id="UP000315673"/>
    </source>
</evidence>
<dbReference type="EMBL" id="CP042306">
    <property type="protein sequence ID" value="QDZ07268.1"/>
    <property type="molecule type" value="Genomic_DNA"/>
</dbReference>
<reference evidence="1 2" key="1">
    <citation type="submission" date="2019-07" db="EMBL/GenBank/DDBJ databases">
        <title>Full genome sequence of Sphingomonas sp. 4R-6-7(HKS19).</title>
        <authorList>
            <person name="Im W.-T."/>
        </authorList>
    </citation>
    <scope>NUCLEOTIDE SEQUENCE [LARGE SCALE GENOMIC DNA]</scope>
    <source>
        <strain evidence="1 2">HKS19</strain>
    </source>
</reference>
<sequence length="206" mass="22902">MRRSSAASDSEVTFRYFSDDALAGARDEGFVGYPAFALRAGEWSNDVLETFMRRLPPRKRSDFPRYLETLRIDPAAKFTDFALLGASEAKLPSDGFSIIDPLDDTDDDREMVIEASGYRHLAGCPLVSAGEVVSFELDPENPKDPEAVAIRTGCELVGWVNRLQTRAFRQWLADDRLSAVVDRLNGTVEAPRLYVFVSVSKASSKK</sequence>